<reference evidence="2" key="1">
    <citation type="submission" date="2018-11" db="EMBL/GenBank/DDBJ databases">
        <title>Proposal to divide the Flavobacteriaceae and reorganize its genera based on Amino Acid Identity values calculated from whole genome sequences.</title>
        <authorList>
            <person name="Nicholson A.C."/>
            <person name="Gulvik C.A."/>
            <person name="Whitney A.M."/>
            <person name="Humrighouse B.W."/>
            <person name="Bell M."/>
            <person name="Holmes B."/>
            <person name="Steigerwalt A.G."/>
            <person name="Villarma A."/>
            <person name="Sheth M."/>
            <person name="Batra D."/>
            <person name="Pryor J."/>
            <person name="Bernardet J.-F."/>
            <person name="Hugo C."/>
            <person name="Kampfer P."/>
            <person name="Newman J."/>
            <person name="McQuiston J.R."/>
        </authorList>
    </citation>
    <scope>NUCLEOTIDE SEQUENCE [LARGE SCALE GENOMIC DNA]</scope>
    <source>
        <strain evidence="2">G0229</strain>
    </source>
</reference>
<gene>
    <name evidence="1" type="ORF">EG339_16055</name>
</gene>
<evidence type="ECO:0000313" key="2">
    <source>
        <dbReference type="Proteomes" id="UP000271193"/>
    </source>
</evidence>
<protein>
    <submittedName>
        <fullName evidence="1">Uncharacterized protein</fullName>
    </submittedName>
</protein>
<dbReference type="KEGG" id="cben:EG339_16055"/>
<organism evidence="1 2">
    <name type="scientific">Chryseobacterium bernardetii</name>
    <dbReference type="NCBI Taxonomy" id="1241978"/>
    <lineage>
        <taxon>Bacteria</taxon>
        <taxon>Pseudomonadati</taxon>
        <taxon>Bacteroidota</taxon>
        <taxon>Flavobacteriia</taxon>
        <taxon>Flavobacteriales</taxon>
        <taxon>Weeksellaceae</taxon>
        <taxon>Chryseobacterium group</taxon>
        <taxon>Chryseobacterium</taxon>
    </lineage>
</organism>
<name>A0A3G6TDN8_9FLAO</name>
<dbReference type="AlphaFoldDB" id="A0A3G6TDN8"/>
<dbReference type="GeneID" id="99066324"/>
<dbReference type="RefSeq" id="WP_123870939.1">
    <property type="nucleotide sequence ID" value="NZ_CP033932.1"/>
</dbReference>
<dbReference type="EMBL" id="CP033932">
    <property type="protein sequence ID" value="AZB25993.1"/>
    <property type="molecule type" value="Genomic_DNA"/>
</dbReference>
<proteinExistence type="predicted"/>
<sequence length="353" mass="42246">MKYYKSVIFTKTKLEGFFRYTDEFQIYPLRHDALENVKRYKHYPVIIEFKIEEKEWVTPKSDFSFAGDLYNKDAHELLATAMTKLDRIINLINLFSTNLFFRYEDTDGFWTIPATSEKSEEQIRSIEHSDFLYKLFFIKDFTYQCLIDGLTENIESNFNQIEYVDHNIYYSQDPNYDYNTLTPIKFPNFIFYGLNGYFALSEIEKKVIDTTIKFASICMKNLERETTIGILSAFTSIESLMNHYYKDFKPENCKECGQSRYSISRRYTEFLLNFVGESDELKKEYKRLYSFRSKIVHTGFSFITENLWHELDEEQSDEEVIKKLQIMMINKKLIINYLALTVLGKRDKHYVQE</sequence>
<dbReference type="Proteomes" id="UP000271193">
    <property type="component" value="Chromosome"/>
</dbReference>
<keyword evidence="2" id="KW-1185">Reference proteome</keyword>
<evidence type="ECO:0000313" key="1">
    <source>
        <dbReference type="EMBL" id="AZB25993.1"/>
    </source>
</evidence>
<accession>A0A3G6TDN8</accession>